<dbReference type="EMBL" id="JAQQWP010000002">
    <property type="protein sequence ID" value="KAK8129425.1"/>
    <property type="molecule type" value="Genomic_DNA"/>
</dbReference>
<gene>
    <name evidence="2" type="ORF">PG999_001805</name>
</gene>
<name>A0AAW0R6M8_9PEZI</name>
<evidence type="ECO:0000256" key="1">
    <source>
        <dbReference type="SAM" id="MobiDB-lite"/>
    </source>
</evidence>
<sequence>MALQQLSASLLTAKQETNVGLATINLDFSLVQVQPPKEFMGIRNEISPLRRASAEEGQPHVTARKLGALFQQWLPRTPNLIRAYGTRACEIAGTPKVNPKGSRADGLLAEHVGIDGTSVWAAATSGPDAIAIHLLACMLARIWSSAEATAIWAELVADRKSELAAVDETDPPCHLSRQLAKVTISRDQLKEWDSSARNWIAAADEAMKVKQTQLRLIVNNVSLPVNNHPKLFQNVLQTWKSAMVAVDNLILGMPQSVENASVLLGICSWHLYPDMLALHQSPTPVAQHDPLVSPAGILTIGLQMQHANKNGVYWSLPLGHLRYYGPPVSTASNLGAREGRVSISELVQVAFGCVSRGWGFDRLHLASFIVCLWNLIKDRDREGNYGIVNWLGVFAEALGPSLLGDQLLKKQCDQLMRLGARQCSEFVCPSQNVTPVFGLTNVTTLLGLLAPEDGILYLRQLAQAFPGYAERIYVIRFVDEAGYIEYATTLKTLSPRDDSTQSESTHKRWLDRYTNDPRFQQVRDMGEDAYEINTEDILPITTGMKKSGDRRFYWLHPPDIWSRHTRNIPDENGASQKAVKFALIYGQSQDKAVTPGLTLWASETTHISSKPRIDGANILNALTDAVEHKRLSVHKTLSLLDQFIWQDGNKQLRASLRALATATNVYASIPDAKISLEITLNTLCDMKWVPVPDPRDAYKYSTNAHKLSLAQTFSCVAQFDSGVFSVRPDALNDVVAMASSGSIYLPAWLLSDPASYASPNSLRRVQGSIGKPGIAMLIPAKNPQVPKVDRSHWHVVNHDTFNGGKENSFQATTMHLLFTEYVLPIDTGVHGSRDFEIYFQESVITVHDRGKWVTDVDIIPHLRRGKKYEIAAKCTHDTHPKEQNDSDVESIIHNTRIVSVDDYAELLDAPEYVGVVRSQGNWIGRLATCLLSTQMRHPTVVLPGSFCWQCVQDTWLICRAKFPISTADNQEHKRQPRRGLKRHHGIISQSDSEDGHGTEEEVSEGEDDPSKRMDFRFDDSDREGSESSSNHSELRLNPTENYSGTHTTKLGWNSMVIGEKLANMAGLIVIV</sequence>
<feature type="compositionally biased region" description="Basic and acidic residues" evidence="1">
    <location>
        <begin position="1008"/>
        <end position="1025"/>
    </location>
</feature>
<keyword evidence="3" id="KW-1185">Reference proteome</keyword>
<feature type="compositionally biased region" description="Basic residues" evidence="1">
    <location>
        <begin position="974"/>
        <end position="985"/>
    </location>
</feature>
<dbReference type="AlphaFoldDB" id="A0AAW0R6M8"/>
<feature type="compositionally biased region" description="Polar residues" evidence="1">
    <location>
        <begin position="1038"/>
        <end position="1048"/>
    </location>
</feature>
<reference evidence="2 3" key="1">
    <citation type="submission" date="2023-01" db="EMBL/GenBank/DDBJ databases">
        <title>Analysis of 21 Apiospora genomes using comparative genomics revels a genus with tremendous synthesis potential of carbohydrate active enzymes and secondary metabolites.</title>
        <authorList>
            <person name="Sorensen T."/>
        </authorList>
    </citation>
    <scope>NUCLEOTIDE SEQUENCE [LARGE SCALE GENOMIC DNA]</scope>
    <source>
        <strain evidence="2 3">CBS 117206</strain>
    </source>
</reference>
<feature type="region of interest" description="Disordered" evidence="1">
    <location>
        <begin position="968"/>
        <end position="1048"/>
    </location>
</feature>
<evidence type="ECO:0000313" key="3">
    <source>
        <dbReference type="Proteomes" id="UP001392437"/>
    </source>
</evidence>
<evidence type="ECO:0000313" key="2">
    <source>
        <dbReference type="EMBL" id="KAK8129425.1"/>
    </source>
</evidence>
<organism evidence="2 3">
    <name type="scientific">Apiospora kogelbergensis</name>
    <dbReference type="NCBI Taxonomy" id="1337665"/>
    <lineage>
        <taxon>Eukaryota</taxon>
        <taxon>Fungi</taxon>
        <taxon>Dikarya</taxon>
        <taxon>Ascomycota</taxon>
        <taxon>Pezizomycotina</taxon>
        <taxon>Sordariomycetes</taxon>
        <taxon>Xylariomycetidae</taxon>
        <taxon>Amphisphaeriales</taxon>
        <taxon>Apiosporaceae</taxon>
        <taxon>Apiospora</taxon>
    </lineage>
</organism>
<accession>A0AAW0R6M8</accession>
<dbReference type="Proteomes" id="UP001392437">
    <property type="component" value="Unassembled WGS sequence"/>
</dbReference>
<protein>
    <submittedName>
        <fullName evidence="2">Uncharacterized protein</fullName>
    </submittedName>
</protein>
<proteinExistence type="predicted"/>
<comment type="caution">
    <text evidence="2">The sequence shown here is derived from an EMBL/GenBank/DDBJ whole genome shotgun (WGS) entry which is preliminary data.</text>
</comment>